<reference evidence="1" key="1">
    <citation type="journal article" date="2014" name="Front. Microbiol.">
        <title>High frequency of phylogenetically diverse reductive dehalogenase-homologous genes in deep subseafloor sedimentary metagenomes.</title>
        <authorList>
            <person name="Kawai M."/>
            <person name="Futagami T."/>
            <person name="Toyoda A."/>
            <person name="Takaki Y."/>
            <person name="Nishi S."/>
            <person name="Hori S."/>
            <person name="Arai W."/>
            <person name="Tsubouchi T."/>
            <person name="Morono Y."/>
            <person name="Uchiyama I."/>
            <person name="Ito T."/>
            <person name="Fujiyama A."/>
            <person name="Inagaki F."/>
            <person name="Takami H."/>
        </authorList>
    </citation>
    <scope>NUCLEOTIDE SEQUENCE</scope>
    <source>
        <strain evidence="1">Expedition CK06-06</strain>
    </source>
</reference>
<evidence type="ECO:0000313" key="1">
    <source>
        <dbReference type="EMBL" id="GAF73868.1"/>
    </source>
</evidence>
<dbReference type="EMBL" id="BARS01005465">
    <property type="protein sequence ID" value="GAF73868.1"/>
    <property type="molecule type" value="Genomic_DNA"/>
</dbReference>
<gene>
    <name evidence="1" type="ORF">S01H1_10727</name>
</gene>
<dbReference type="AlphaFoldDB" id="X0RYH7"/>
<proteinExistence type="predicted"/>
<name>X0RYH7_9ZZZZ</name>
<protein>
    <submittedName>
        <fullName evidence="1">Uncharacterized protein</fullName>
    </submittedName>
</protein>
<sequence length="152" mass="17921">MIKYNMETKKIITEDIIDKRLEARGVKFDIEHDEALEAIQEFYEFELTDSYSRNPDYSIYAETTADGYEVWVATSGDGRNICVGEDIHYYEHDLSYKLAEAMTDYNELIYVDDLEADFVEDAVTSVYDEYVNDMKQEVEDELIEEGYEYEKE</sequence>
<organism evidence="1">
    <name type="scientific">marine sediment metagenome</name>
    <dbReference type="NCBI Taxonomy" id="412755"/>
    <lineage>
        <taxon>unclassified sequences</taxon>
        <taxon>metagenomes</taxon>
        <taxon>ecological metagenomes</taxon>
    </lineage>
</organism>
<accession>X0RYH7</accession>
<comment type="caution">
    <text evidence="1">The sequence shown here is derived from an EMBL/GenBank/DDBJ whole genome shotgun (WGS) entry which is preliminary data.</text>
</comment>